<proteinExistence type="predicted"/>
<reference evidence="1" key="2">
    <citation type="submission" date="2025-09" db="UniProtKB">
        <authorList>
            <consortium name="Ensembl"/>
        </authorList>
    </citation>
    <scope>IDENTIFICATION</scope>
</reference>
<accession>A0A8C5J8C3</accession>
<dbReference type="Ensembl" id="ENSJHYT00000016466.1">
    <property type="protein sequence ID" value="ENSJHYP00000013620.1"/>
    <property type="gene ID" value="ENSJHYG00000010557.1"/>
</dbReference>
<dbReference type="AlphaFoldDB" id="A0A8C5J8C3"/>
<evidence type="ECO:0000313" key="1">
    <source>
        <dbReference type="Ensembl" id="ENSJHYP00000013620.1"/>
    </source>
</evidence>
<keyword evidence="2" id="KW-1185">Reference proteome</keyword>
<reference evidence="1" key="1">
    <citation type="submission" date="2025-08" db="UniProtKB">
        <authorList>
            <consortium name="Ensembl"/>
        </authorList>
    </citation>
    <scope>IDENTIFICATION</scope>
</reference>
<sequence>ILEINWPHALPNLSAADLFGCTVVHPVTNSHPSCLTSPSCTSAFWLGQQGHAGMLATQRCYIPGVPAPSSCLIQVRVSLLLMDVWFASGSSSQPAWNMHAQQ</sequence>
<name>A0A8C5J8C3_JUNHY</name>
<dbReference type="Proteomes" id="UP000694408">
    <property type="component" value="Unplaced"/>
</dbReference>
<organism evidence="1 2">
    <name type="scientific">Junco hyemalis</name>
    <name type="common">Dark-eyed junco</name>
    <dbReference type="NCBI Taxonomy" id="40217"/>
    <lineage>
        <taxon>Eukaryota</taxon>
        <taxon>Metazoa</taxon>
        <taxon>Chordata</taxon>
        <taxon>Craniata</taxon>
        <taxon>Vertebrata</taxon>
        <taxon>Euteleostomi</taxon>
        <taxon>Archelosauria</taxon>
        <taxon>Archosauria</taxon>
        <taxon>Dinosauria</taxon>
        <taxon>Saurischia</taxon>
        <taxon>Theropoda</taxon>
        <taxon>Coelurosauria</taxon>
        <taxon>Aves</taxon>
        <taxon>Neognathae</taxon>
        <taxon>Neoaves</taxon>
        <taxon>Telluraves</taxon>
        <taxon>Australaves</taxon>
        <taxon>Passeriformes</taxon>
        <taxon>Passerellidae</taxon>
        <taxon>Junco</taxon>
    </lineage>
</organism>
<evidence type="ECO:0000313" key="2">
    <source>
        <dbReference type="Proteomes" id="UP000694408"/>
    </source>
</evidence>
<protein>
    <submittedName>
        <fullName evidence="1">Uncharacterized protein</fullName>
    </submittedName>
</protein>